<evidence type="ECO:0000256" key="1">
    <source>
        <dbReference type="SAM" id="MobiDB-lite"/>
    </source>
</evidence>
<dbReference type="AlphaFoldDB" id="A0A3S3M5J5"/>
<dbReference type="Proteomes" id="UP000283530">
    <property type="component" value="Unassembled WGS sequence"/>
</dbReference>
<accession>A0A3S3M5J5</accession>
<comment type="caution">
    <text evidence="2">The sequence shown here is derived from an EMBL/GenBank/DDBJ whole genome shotgun (WGS) entry which is preliminary data.</text>
</comment>
<proteinExistence type="predicted"/>
<feature type="region of interest" description="Disordered" evidence="1">
    <location>
        <begin position="38"/>
        <end position="75"/>
    </location>
</feature>
<name>A0A3S3M5J5_9MAGN</name>
<sequence length="75" mass="8189">MTMKGKVVTPHAFSSPAKVEEGRSCCMCHVMRRLLATLNRDRARGPRDGGVHRWGPRGRSGGPDGAPRQRARPPA</sequence>
<evidence type="ECO:0000313" key="2">
    <source>
        <dbReference type="EMBL" id="RWR73610.1"/>
    </source>
</evidence>
<dbReference type="EMBL" id="QPKB01000001">
    <property type="protein sequence ID" value="RWR73610.1"/>
    <property type="molecule type" value="Genomic_DNA"/>
</dbReference>
<gene>
    <name evidence="2" type="ORF">CKAN_00190500</name>
</gene>
<reference evidence="2 3" key="1">
    <citation type="journal article" date="2019" name="Nat. Plants">
        <title>Stout camphor tree genome fills gaps in understanding of flowering plant genome evolution.</title>
        <authorList>
            <person name="Chaw S.M."/>
            <person name="Liu Y.C."/>
            <person name="Wu Y.W."/>
            <person name="Wang H.Y."/>
            <person name="Lin C.I."/>
            <person name="Wu C.S."/>
            <person name="Ke H.M."/>
            <person name="Chang L.Y."/>
            <person name="Hsu C.Y."/>
            <person name="Yang H.T."/>
            <person name="Sudianto E."/>
            <person name="Hsu M.H."/>
            <person name="Wu K.P."/>
            <person name="Wang L.N."/>
            <person name="Leebens-Mack J.H."/>
            <person name="Tsai I.J."/>
        </authorList>
    </citation>
    <scope>NUCLEOTIDE SEQUENCE [LARGE SCALE GENOMIC DNA]</scope>
    <source>
        <strain evidence="3">cv. Chaw 1501</strain>
        <tissue evidence="2">Young leaves</tissue>
    </source>
</reference>
<organism evidence="2 3">
    <name type="scientific">Cinnamomum micranthum f. kanehirae</name>
    <dbReference type="NCBI Taxonomy" id="337451"/>
    <lineage>
        <taxon>Eukaryota</taxon>
        <taxon>Viridiplantae</taxon>
        <taxon>Streptophyta</taxon>
        <taxon>Embryophyta</taxon>
        <taxon>Tracheophyta</taxon>
        <taxon>Spermatophyta</taxon>
        <taxon>Magnoliopsida</taxon>
        <taxon>Magnoliidae</taxon>
        <taxon>Laurales</taxon>
        <taxon>Lauraceae</taxon>
        <taxon>Cinnamomum</taxon>
    </lineage>
</organism>
<protein>
    <submittedName>
        <fullName evidence="2">Uncharacterized protein</fullName>
    </submittedName>
</protein>
<keyword evidence="3" id="KW-1185">Reference proteome</keyword>
<evidence type="ECO:0000313" key="3">
    <source>
        <dbReference type="Proteomes" id="UP000283530"/>
    </source>
</evidence>
<dbReference type="OrthoDB" id="418495at2759"/>
<feature type="compositionally biased region" description="Basic and acidic residues" evidence="1">
    <location>
        <begin position="39"/>
        <end position="51"/>
    </location>
</feature>